<feature type="region of interest" description="Disordered" evidence="1">
    <location>
        <begin position="190"/>
        <end position="224"/>
    </location>
</feature>
<proteinExistence type="predicted"/>
<dbReference type="EMBL" id="BTRK01000004">
    <property type="protein sequence ID" value="GMR46155.1"/>
    <property type="molecule type" value="Genomic_DNA"/>
</dbReference>
<comment type="caution">
    <text evidence="2">The sequence shown here is derived from an EMBL/GenBank/DDBJ whole genome shotgun (WGS) entry which is preliminary data.</text>
</comment>
<gene>
    <name evidence="2" type="ORF">PMAYCL1PPCAC_16350</name>
</gene>
<keyword evidence="3" id="KW-1185">Reference proteome</keyword>
<evidence type="ECO:0000313" key="2">
    <source>
        <dbReference type="EMBL" id="GMR46155.1"/>
    </source>
</evidence>
<reference evidence="3" key="1">
    <citation type="submission" date="2022-10" db="EMBL/GenBank/DDBJ databases">
        <title>Genome assembly of Pristionchus species.</title>
        <authorList>
            <person name="Yoshida K."/>
            <person name="Sommer R.J."/>
        </authorList>
    </citation>
    <scope>NUCLEOTIDE SEQUENCE [LARGE SCALE GENOMIC DNA]</scope>
    <source>
        <strain evidence="3">RS5460</strain>
    </source>
</reference>
<sequence>PLNCFRADQCSRGGSKEMEFSPLLPIQCPPVHVVVLFGNAHGSDCIASVQLRESGEAKILSTCELRSTSGFVHKMEWATTSHQNTNFSRYIAVASTRDSVVGLVELRSVSEIRLAYSFDASEMHFKASMAHPFSVHQHGGRTYIGGLGELESANPFSCDGPAQAFAVLRPFKYEPGLMPKSVIRRENRMEKALSKDSSTASSATDDDCDSQMTSSESSCLDEDDQKEFFQAGPKKYTQRYNRSDFLGPRSPIRVVKNLPDLDPKDGDRLTFNIVGGFAYSAWGGEFAIHQTGQFLLATEFGHPSVLTEEIPRERMDRFFETRRMYSGKERRFHLQLWEMLEKEPSPCTTAKLTHHSAITAIKFCNTDFNKNIAYALCSTTGELLRVNVYDALPTSLKYSVEYDLQQHKRKCEPEDVVGFDRPVFPTDIVIAPDDSFAFIALYNAQKIIGMKKDEAKIPHRLKYWACAKVGTNHSVDERRSSSPYAGRMRGGAGYLTLQHNPDSHFHRLFASNSYSPNFDSYFHPSNHHPQIWEIIVNTNAKSESSRMIMARIFDLQLDSRFGGLPRQILLVPEPVDFQSTTDYKRHDSPARKEQRSVTPPRDAEGEFPVNYQI</sequence>
<feature type="region of interest" description="Disordered" evidence="1">
    <location>
        <begin position="579"/>
        <end position="613"/>
    </location>
</feature>
<feature type="compositionally biased region" description="Basic and acidic residues" evidence="1">
    <location>
        <begin position="582"/>
        <end position="595"/>
    </location>
</feature>
<organism evidence="2 3">
    <name type="scientific">Pristionchus mayeri</name>
    <dbReference type="NCBI Taxonomy" id="1317129"/>
    <lineage>
        <taxon>Eukaryota</taxon>
        <taxon>Metazoa</taxon>
        <taxon>Ecdysozoa</taxon>
        <taxon>Nematoda</taxon>
        <taxon>Chromadorea</taxon>
        <taxon>Rhabditida</taxon>
        <taxon>Rhabditina</taxon>
        <taxon>Diplogasteromorpha</taxon>
        <taxon>Diplogasteroidea</taxon>
        <taxon>Neodiplogasteridae</taxon>
        <taxon>Pristionchus</taxon>
    </lineage>
</organism>
<dbReference type="AlphaFoldDB" id="A0AAN5HZ71"/>
<dbReference type="Proteomes" id="UP001328107">
    <property type="component" value="Unassembled WGS sequence"/>
</dbReference>
<name>A0AAN5HZ71_9BILA</name>
<feature type="non-terminal residue" evidence="2">
    <location>
        <position position="1"/>
    </location>
</feature>
<accession>A0AAN5HZ71</accession>
<evidence type="ECO:0000313" key="3">
    <source>
        <dbReference type="Proteomes" id="UP001328107"/>
    </source>
</evidence>
<protein>
    <submittedName>
        <fullName evidence="2">Uncharacterized protein</fullName>
    </submittedName>
</protein>
<evidence type="ECO:0000256" key="1">
    <source>
        <dbReference type="SAM" id="MobiDB-lite"/>
    </source>
</evidence>